<gene>
    <name evidence="2" type="ORF">EV207_111119</name>
</gene>
<keyword evidence="1" id="KW-0472">Membrane</keyword>
<organism evidence="2 3">
    <name type="scientific">Scopulibacillus darangshiensis</name>
    <dbReference type="NCBI Taxonomy" id="442528"/>
    <lineage>
        <taxon>Bacteria</taxon>
        <taxon>Bacillati</taxon>
        <taxon>Bacillota</taxon>
        <taxon>Bacilli</taxon>
        <taxon>Bacillales</taxon>
        <taxon>Sporolactobacillaceae</taxon>
        <taxon>Scopulibacillus</taxon>
    </lineage>
</organism>
<accession>A0A4R2P697</accession>
<sequence length="122" mass="14044">MLRRIIVIGIPVLLMVIFIFIMMSGIFLKKPMGKDDHVVKNINILYNDIQQRKWKAASTDRDDLESAWKRVVPRVQFSAERDEMNKISNSLAKLDGFIDGKEKAGALAELKDLENNWRNIGK</sequence>
<keyword evidence="1" id="KW-1133">Transmembrane helix</keyword>
<dbReference type="RefSeq" id="WP_132745967.1">
    <property type="nucleotide sequence ID" value="NZ_SLXK01000011.1"/>
</dbReference>
<proteinExistence type="predicted"/>
<name>A0A4R2P697_9BACL</name>
<evidence type="ECO:0000313" key="2">
    <source>
        <dbReference type="EMBL" id="TCP29315.1"/>
    </source>
</evidence>
<evidence type="ECO:0000256" key="1">
    <source>
        <dbReference type="SAM" id="Phobius"/>
    </source>
</evidence>
<dbReference type="Pfam" id="PF14276">
    <property type="entry name" value="DUF4363"/>
    <property type="match status" value="1"/>
</dbReference>
<dbReference type="Proteomes" id="UP000295416">
    <property type="component" value="Unassembled WGS sequence"/>
</dbReference>
<feature type="transmembrane region" description="Helical" evidence="1">
    <location>
        <begin position="6"/>
        <end position="28"/>
    </location>
</feature>
<evidence type="ECO:0000313" key="3">
    <source>
        <dbReference type="Proteomes" id="UP000295416"/>
    </source>
</evidence>
<keyword evidence="3" id="KW-1185">Reference proteome</keyword>
<dbReference type="AlphaFoldDB" id="A0A4R2P697"/>
<comment type="caution">
    <text evidence="2">The sequence shown here is derived from an EMBL/GenBank/DDBJ whole genome shotgun (WGS) entry which is preliminary data.</text>
</comment>
<dbReference type="OrthoDB" id="1739442at2"/>
<dbReference type="EMBL" id="SLXK01000011">
    <property type="protein sequence ID" value="TCP29315.1"/>
    <property type="molecule type" value="Genomic_DNA"/>
</dbReference>
<reference evidence="2 3" key="1">
    <citation type="submission" date="2019-03" db="EMBL/GenBank/DDBJ databases">
        <title>Genomic Encyclopedia of Type Strains, Phase IV (KMG-IV): sequencing the most valuable type-strain genomes for metagenomic binning, comparative biology and taxonomic classification.</title>
        <authorList>
            <person name="Goeker M."/>
        </authorList>
    </citation>
    <scope>NUCLEOTIDE SEQUENCE [LARGE SCALE GENOMIC DNA]</scope>
    <source>
        <strain evidence="2 3">DSM 19377</strain>
    </source>
</reference>
<dbReference type="InterPro" id="IPR025373">
    <property type="entry name" value="DUF4363"/>
</dbReference>
<protein>
    <submittedName>
        <fullName evidence="2">Uncharacterized protein DUF4363</fullName>
    </submittedName>
</protein>
<keyword evidence="1" id="KW-0812">Transmembrane</keyword>